<evidence type="ECO:0000256" key="1">
    <source>
        <dbReference type="SAM" id="Phobius"/>
    </source>
</evidence>
<organism evidence="2">
    <name type="scientific">Anguilla anguilla</name>
    <name type="common">European freshwater eel</name>
    <name type="synonym">Muraena anguilla</name>
    <dbReference type="NCBI Taxonomy" id="7936"/>
    <lineage>
        <taxon>Eukaryota</taxon>
        <taxon>Metazoa</taxon>
        <taxon>Chordata</taxon>
        <taxon>Craniata</taxon>
        <taxon>Vertebrata</taxon>
        <taxon>Euteleostomi</taxon>
        <taxon>Actinopterygii</taxon>
        <taxon>Neopterygii</taxon>
        <taxon>Teleostei</taxon>
        <taxon>Anguilliformes</taxon>
        <taxon>Anguillidae</taxon>
        <taxon>Anguilla</taxon>
    </lineage>
</organism>
<accession>A0A0E9WH68</accession>
<keyword evidence="1" id="KW-0812">Transmembrane</keyword>
<dbReference type="EMBL" id="GBXM01018931">
    <property type="protein sequence ID" value="JAH89646.1"/>
    <property type="molecule type" value="Transcribed_RNA"/>
</dbReference>
<dbReference type="AlphaFoldDB" id="A0A0E9WH68"/>
<protein>
    <submittedName>
        <fullName evidence="2">Uncharacterized protein</fullName>
    </submittedName>
</protein>
<reference evidence="2" key="1">
    <citation type="submission" date="2014-11" db="EMBL/GenBank/DDBJ databases">
        <authorList>
            <person name="Amaro Gonzalez C."/>
        </authorList>
    </citation>
    <scope>NUCLEOTIDE SEQUENCE</scope>
</reference>
<keyword evidence="1" id="KW-0472">Membrane</keyword>
<sequence>MKRYIFLLLTVSSSPIYGGITDVLMENVLSLIIIKLECLVLIFNIHCFQLIYIFVDPTCMHFGKENAYSYISQ</sequence>
<evidence type="ECO:0000313" key="2">
    <source>
        <dbReference type="EMBL" id="JAH89646.1"/>
    </source>
</evidence>
<proteinExistence type="predicted"/>
<keyword evidence="1" id="KW-1133">Transmembrane helix</keyword>
<feature type="transmembrane region" description="Helical" evidence="1">
    <location>
        <begin position="28"/>
        <end position="55"/>
    </location>
</feature>
<name>A0A0E9WH68_ANGAN</name>
<reference evidence="2" key="2">
    <citation type="journal article" date="2015" name="Fish Shellfish Immunol.">
        <title>Early steps in the European eel (Anguilla anguilla)-Vibrio vulnificus interaction in the gills: Role of the RtxA13 toxin.</title>
        <authorList>
            <person name="Callol A."/>
            <person name="Pajuelo D."/>
            <person name="Ebbesson L."/>
            <person name="Teles M."/>
            <person name="MacKenzie S."/>
            <person name="Amaro C."/>
        </authorList>
    </citation>
    <scope>NUCLEOTIDE SEQUENCE</scope>
</reference>